<evidence type="ECO:0000256" key="6">
    <source>
        <dbReference type="ARBA" id="ARBA00022842"/>
    </source>
</evidence>
<evidence type="ECO:0000256" key="5">
    <source>
        <dbReference type="ARBA" id="ARBA00022741"/>
    </source>
</evidence>
<evidence type="ECO:0000313" key="13">
    <source>
        <dbReference type="Proteomes" id="UP000178168"/>
    </source>
</evidence>
<keyword evidence="3 10" id="KW-0132">Cell division</keyword>
<keyword evidence="5 10" id="KW-0547">Nucleotide-binding</keyword>
<comment type="function">
    <text evidence="10">Necessary for normal cell division and for the maintenance of normal septation.</text>
</comment>
<dbReference type="InterPro" id="IPR030393">
    <property type="entry name" value="G_ENGB_dom"/>
</dbReference>
<keyword evidence="8 10" id="KW-0717">Septation</keyword>
<dbReference type="Pfam" id="PF01926">
    <property type="entry name" value="MMR_HSR1"/>
    <property type="match status" value="1"/>
</dbReference>
<evidence type="ECO:0000256" key="2">
    <source>
        <dbReference type="ARBA" id="ARBA00009638"/>
    </source>
</evidence>
<dbReference type="InterPro" id="IPR019987">
    <property type="entry name" value="GTP-bd_ribosome_bio_YsxC"/>
</dbReference>
<dbReference type="GO" id="GO:0046872">
    <property type="term" value="F:metal ion binding"/>
    <property type="evidence" value="ECO:0007669"/>
    <property type="project" value="UniProtKB-KW"/>
</dbReference>
<dbReference type="GO" id="GO:0000917">
    <property type="term" value="P:division septum assembly"/>
    <property type="evidence" value="ECO:0007669"/>
    <property type="project" value="UniProtKB-KW"/>
</dbReference>
<keyword evidence="4" id="KW-0479">Metal-binding</keyword>
<reference evidence="12 13" key="1">
    <citation type="journal article" date="2016" name="Nat. Commun.">
        <title>Thousands of microbial genomes shed light on interconnected biogeochemical processes in an aquifer system.</title>
        <authorList>
            <person name="Anantharaman K."/>
            <person name="Brown C.T."/>
            <person name="Hug L.A."/>
            <person name="Sharon I."/>
            <person name="Castelle C.J."/>
            <person name="Probst A.J."/>
            <person name="Thomas B.C."/>
            <person name="Singh A."/>
            <person name="Wilkins M.J."/>
            <person name="Karaoz U."/>
            <person name="Brodie E.L."/>
            <person name="Williams K.H."/>
            <person name="Hubbard S.S."/>
            <person name="Banfield J.F."/>
        </authorList>
    </citation>
    <scope>NUCLEOTIDE SEQUENCE [LARGE SCALE GENOMIC DNA]</scope>
</reference>
<dbReference type="AlphaFoldDB" id="A0A1G2SMU6"/>
<dbReference type="InterPro" id="IPR006073">
    <property type="entry name" value="GTP-bd"/>
</dbReference>
<organism evidence="12 13">
    <name type="scientific">Candidatus Yonathbacteria bacterium RIFOXYD1_FULL_52_36</name>
    <dbReference type="NCBI Taxonomy" id="1802730"/>
    <lineage>
        <taxon>Bacteria</taxon>
        <taxon>Candidatus Yonathiibacteriota</taxon>
    </lineage>
</organism>
<accession>A0A1G2SMU6</accession>
<evidence type="ECO:0000313" key="12">
    <source>
        <dbReference type="EMBL" id="OHA86423.1"/>
    </source>
</evidence>
<dbReference type="PRINTS" id="PR00449">
    <property type="entry name" value="RASTRNSFRMNG"/>
</dbReference>
<comment type="cofactor">
    <cofactor evidence="1">
        <name>Mg(2+)</name>
        <dbReference type="ChEBI" id="CHEBI:18420"/>
    </cofactor>
</comment>
<dbReference type="NCBIfam" id="TIGR03598">
    <property type="entry name" value="GTPase_YsxC"/>
    <property type="match status" value="1"/>
</dbReference>
<feature type="domain" description="EngB-type G" evidence="11">
    <location>
        <begin position="25"/>
        <end position="196"/>
    </location>
</feature>
<dbReference type="SUPFAM" id="SSF52540">
    <property type="entry name" value="P-loop containing nucleoside triphosphate hydrolases"/>
    <property type="match status" value="1"/>
</dbReference>
<proteinExistence type="inferred from homology"/>
<dbReference type="STRING" id="1802730.A2591_03170"/>
<evidence type="ECO:0000256" key="1">
    <source>
        <dbReference type="ARBA" id="ARBA00001946"/>
    </source>
</evidence>
<name>A0A1G2SMU6_9BACT</name>
<keyword evidence="6" id="KW-0460">Magnesium</keyword>
<dbReference type="CDD" id="cd01876">
    <property type="entry name" value="YihA_EngB"/>
    <property type="match status" value="1"/>
</dbReference>
<comment type="similarity">
    <text evidence="2 10">Belongs to the TRAFAC class TrmE-Era-EngA-EngB-Septin-like GTPase superfamily. EngB GTPase family.</text>
</comment>
<comment type="caution">
    <text evidence="12">The sequence shown here is derived from an EMBL/GenBank/DDBJ whole genome shotgun (WGS) entry which is preliminary data.</text>
</comment>
<dbReference type="PANTHER" id="PTHR11649:SF13">
    <property type="entry name" value="ENGB-TYPE G DOMAIN-CONTAINING PROTEIN"/>
    <property type="match status" value="1"/>
</dbReference>
<dbReference type="Proteomes" id="UP000178168">
    <property type="component" value="Unassembled WGS sequence"/>
</dbReference>
<evidence type="ECO:0000256" key="7">
    <source>
        <dbReference type="ARBA" id="ARBA00023134"/>
    </source>
</evidence>
<evidence type="ECO:0000256" key="3">
    <source>
        <dbReference type="ARBA" id="ARBA00022618"/>
    </source>
</evidence>
<evidence type="ECO:0000256" key="10">
    <source>
        <dbReference type="HAMAP-Rule" id="MF_00321"/>
    </source>
</evidence>
<evidence type="ECO:0000256" key="8">
    <source>
        <dbReference type="ARBA" id="ARBA00023210"/>
    </source>
</evidence>
<evidence type="ECO:0000256" key="9">
    <source>
        <dbReference type="ARBA" id="ARBA00023306"/>
    </source>
</evidence>
<evidence type="ECO:0000259" key="11">
    <source>
        <dbReference type="PROSITE" id="PS51706"/>
    </source>
</evidence>
<dbReference type="PANTHER" id="PTHR11649">
    <property type="entry name" value="MSS1/TRME-RELATED GTP-BINDING PROTEIN"/>
    <property type="match status" value="1"/>
</dbReference>
<sequence>MSLLQIKTAEFAKGIIGTDPILKAPFPQVAFVGRSNVGKSSLINSFTGRKKLAQSSSQPGKTRQINFFLINDAFYLTDLPGYGFAKIKEKGREKLRKLILWYLGSGEARPKAVVHIVDASVGATEFDLEMIALLRAERYPVVIVANKADKVSSTHRRAMIKSISDALGGGTPIPYSTKTGEGRDVLLAMIHTILSR</sequence>
<dbReference type="Gene3D" id="3.40.50.300">
    <property type="entry name" value="P-loop containing nucleotide triphosphate hydrolases"/>
    <property type="match status" value="1"/>
</dbReference>
<evidence type="ECO:0000256" key="4">
    <source>
        <dbReference type="ARBA" id="ARBA00022723"/>
    </source>
</evidence>
<keyword evidence="9 10" id="KW-0131">Cell cycle</keyword>
<dbReference type="HAMAP" id="MF_00321">
    <property type="entry name" value="GTPase_EngB"/>
    <property type="match status" value="1"/>
</dbReference>
<dbReference type="PROSITE" id="PS51706">
    <property type="entry name" value="G_ENGB"/>
    <property type="match status" value="1"/>
</dbReference>
<gene>
    <name evidence="10" type="primary">engB</name>
    <name evidence="12" type="ORF">A2591_03170</name>
</gene>
<keyword evidence="7 10" id="KW-0342">GTP-binding</keyword>
<dbReference type="InterPro" id="IPR027417">
    <property type="entry name" value="P-loop_NTPase"/>
</dbReference>
<protein>
    <recommendedName>
        <fullName evidence="10">Probable GTP-binding protein EngB</fullName>
    </recommendedName>
</protein>
<dbReference type="GO" id="GO:0005525">
    <property type="term" value="F:GTP binding"/>
    <property type="evidence" value="ECO:0007669"/>
    <property type="project" value="UniProtKB-UniRule"/>
</dbReference>
<dbReference type="EMBL" id="MHUZ01000001">
    <property type="protein sequence ID" value="OHA86423.1"/>
    <property type="molecule type" value="Genomic_DNA"/>
</dbReference>